<evidence type="ECO:0000313" key="1">
    <source>
        <dbReference type="EMBL" id="VUZ39861.1"/>
    </source>
</evidence>
<proteinExistence type="predicted"/>
<name>A0A564XXV0_HYMDI</name>
<dbReference type="Proteomes" id="UP000321570">
    <property type="component" value="Unassembled WGS sequence"/>
</dbReference>
<dbReference type="EMBL" id="CABIJS010000022">
    <property type="protein sequence ID" value="VUZ39861.1"/>
    <property type="molecule type" value="Genomic_DNA"/>
</dbReference>
<keyword evidence="2" id="KW-1185">Reference proteome</keyword>
<protein>
    <submittedName>
        <fullName evidence="1">Uncharacterized protein</fullName>
    </submittedName>
</protein>
<dbReference type="AlphaFoldDB" id="A0A564XXV0"/>
<accession>A0A564XXV0</accession>
<feature type="non-terminal residue" evidence="1">
    <location>
        <position position="1"/>
    </location>
</feature>
<gene>
    <name evidence="1" type="ORF">WMSIL1_LOCUS1028</name>
</gene>
<reference evidence="1 2" key="1">
    <citation type="submission" date="2019-07" db="EMBL/GenBank/DDBJ databases">
        <authorList>
            <person name="Jastrzebski P J."/>
            <person name="Paukszto L."/>
            <person name="Jastrzebski P J."/>
        </authorList>
    </citation>
    <scope>NUCLEOTIDE SEQUENCE [LARGE SCALE GENOMIC DNA]</scope>
    <source>
        <strain evidence="1 2">WMS-il1</strain>
    </source>
</reference>
<sequence>VESTKLPRLIKGTSGALEHSGKCGYITGRVANKCDRAETCPADQQSISLHLSVDCIK</sequence>
<organism evidence="1 2">
    <name type="scientific">Hymenolepis diminuta</name>
    <name type="common">Rat tapeworm</name>
    <dbReference type="NCBI Taxonomy" id="6216"/>
    <lineage>
        <taxon>Eukaryota</taxon>
        <taxon>Metazoa</taxon>
        <taxon>Spiralia</taxon>
        <taxon>Lophotrochozoa</taxon>
        <taxon>Platyhelminthes</taxon>
        <taxon>Cestoda</taxon>
        <taxon>Eucestoda</taxon>
        <taxon>Cyclophyllidea</taxon>
        <taxon>Hymenolepididae</taxon>
        <taxon>Hymenolepis</taxon>
    </lineage>
</organism>
<evidence type="ECO:0000313" key="2">
    <source>
        <dbReference type="Proteomes" id="UP000321570"/>
    </source>
</evidence>